<feature type="non-terminal residue" evidence="2">
    <location>
        <position position="443"/>
    </location>
</feature>
<protein>
    <submittedName>
        <fullName evidence="2">Uncharacterized protein</fullName>
    </submittedName>
</protein>
<proteinExistence type="predicted"/>
<keyword evidence="1" id="KW-1133">Transmembrane helix</keyword>
<gene>
    <name evidence="2" type="ORF">LCGC14_2097990</name>
</gene>
<evidence type="ECO:0000313" key="2">
    <source>
        <dbReference type="EMBL" id="KKL71132.1"/>
    </source>
</evidence>
<accession>A0A0F9H785</accession>
<sequence length="443" mass="46557">MAKWPITGFDGSNRLLGTQIFAAFGGDYQHATEANTQQEVRDSYTGSNLRAYILAFDGGAELRLRTNTADDTQVLTITGTGEFEDTSNTDNLVSGDLICLDEQETGGMHGNNFTLGSFQMTLDAASNVPPLFRAGLSGEGFQFIQGPVRLILGEADAEYTMRATRTLRDLRVFVTSHSTNGATTLRKNRADGSLTVSVTGTGEFTDFVNTDSFVAGDEADLQRSSGSFTLSILSLEANTSSGIIHTWAGIGTPTSWFMPGGGTETTTEVEAEVEAEDTTIIQNLFVNCTLNVETRTIRTRKNQTNGTVSVNVTGTGIFEDTTNSDSLAAEDDFTIQQDSGSSGSNTYNVAVEWETSAGPSPQNISVPVAVLDIVGVTPTVTPGAVTVTVPVAIVSISAVTPVVDSPITRSVTPAIVQIVAIAPTVTVGIALVVVPVAVLTISG</sequence>
<organism evidence="2">
    <name type="scientific">marine sediment metagenome</name>
    <dbReference type="NCBI Taxonomy" id="412755"/>
    <lineage>
        <taxon>unclassified sequences</taxon>
        <taxon>metagenomes</taxon>
        <taxon>ecological metagenomes</taxon>
    </lineage>
</organism>
<evidence type="ECO:0000256" key="1">
    <source>
        <dbReference type="SAM" id="Phobius"/>
    </source>
</evidence>
<comment type="caution">
    <text evidence="2">The sequence shown here is derived from an EMBL/GenBank/DDBJ whole genome shotgun (WGS) entry which is preliminary data.</text>
</comment>
<reference evidence="2" key="1">
    <citation type="journal article" date="2015" name="Nature">
        <title>Complex archaea that bridge the gap between prokaryotes and eukaryotes.</title>
        <authorList>
            <person name="Spang A."/>
            <person name="Saw J.H."/>
            <person name="Jorgensen S.L."/>
            <person name="Zaremba-Niedzwiedzka K."/>
            <person name="Martijn J."/>
            <person name="Lind A.E."/>
            <person name="van Eijk R."/>
            <person name="Schleper C."/>
            <person name="Guy L."/>
            <person name="Ettema T.J."/>
        </authorList>
    </citation>
    <scope>NUCLEOTIDE SEQUENCE</scope>
</reference>
<keyword evidence="1" id="KW-0472">Membrane</keyword>
<dbReference type="EMBL" id="LAZR01025680">
    <property type="protein sequence ID" value="KKL71132.1"/>
    <property type="molecule type" value="Genomic_DNA"/>
</dbReference>
<keyword evidence="1" id="KW-0812">Transmembrane</keyword>
<dbReference type="AlphaFoldDB" id="A0A0F9H785"/>
<feature type="transmembrane region" description="Helical" evidence="1">
    <location>
        <begin position="414"/>
        <end position="441"/>
    </location>
</feature>
<name>A0A0F9H785_9ZZZZ</name>